<proteinExistence type="inferred from homology"/>
<evidence type="ECO:0000313" key="7">
    <source>
        <dbReference type="EMBL" id="PSU32311.1"/>
    </source>
</evidence>
<dbReference type="RefSeq" id="WP_107350456.1">
    <property type="nucleotide sequence ID" value="NZ_PYMH01000010.1"/>
</dbReference>
<comment type="caution">
    <text evidence="7">The sequence shown here is derived from an EMBL/GenBank/DDBJ whole genome shotgun (WGS) entry which is preliminary data.</text>
</comment>
<comment type="subcellular location">
    <subcellularLocation>
        <location evidence="1 6">Cytoplasm</location>
        <location evidence="1 6">Cytosol</location>
    </subcellularLocation>
</comment>
<dbReference type="PANTHER" id="PTHR34773">
    <property type="entry name" value="FLAGELLAR SECRETION CHAPERONE FLIS"/>
    <property type="match status" value="1"/>
</dbReference>
<dbReference type="PANTHER" id="PTHR34773:SF1">
    <property type="entry name" value="FLAGELLAR SECRETION CHAPERONE FLIS"/>
    <property type="match status" value="1"/>
</dbReference>
<dbReference type="PIRSF" id="PIRSF039090">
    <property type="entry name" value="Flis"/>
    <property type="match status" value="1"/>
</dbReference>
<evidence type="ECO:0000256" key="3">
    <source>
        <dbReference type="ARBA" id="ARBA00022490"/>
    </source>
</evidence>
<organism evidence="7 8">
    <name type="scientific">Photobacterium lutimaris</name>
    <dbReference type="NCBI Taxonomy" id="388278"/>
    <lineage>
        <taxon>Bacteria</taxon>
        <taxon>Pseudomonadati</taxon>
        <taxon>Pseudomonadota</taxon>
        <taxon>Gammaproteobacteria</taxon>
        <taxon>Vibrionales</taxon>
        <taxon>Vibrionaceae</taxon>
        <taxon>Photobacterium</taxon>
    </lineage>
</organism>
<dbReference type="AlphaFoldDB" id="A0A2T3IV85"/>
<dbReference type="CDD" id="cd16098">
    <property type="entry name" value="FliS"/>
    <property type="match status" value="1"/>
</dbReference>
<dbReference type="InterPro" id="IPR036584">
    <property type="entry name" value="FliS_sf"/>
</dbReference>
<sequence>MLMDDSGFEAYQQVDVEAQAAAARPYQLVLMLVDGFMDNLTRAEGHMAANRLKEKGESIGKCIDIIGGLNSALDMRQGGELAQQMNQLYDFCSMKLFEASVHNDAQKLAEVRSVMGNIQEGWHNFGVAHEGQ</sequence>
<reference evidence="7 8" key="1">
    <citation type="submission" date="2018-03" db="EMBL/GenBank/DDBJ databases">
        <title>Whole genome sequencing of Histamine producing bacteria.</title>
        <authorList>
            <person name="Butler K."/>
        </authorList>
    </citation>
    <scope>NUCLEOTIDE SEQUENCE [LARGE SCALE GENOMIC DNA]</scope>
    <source>
        <strain evidence="7 8">JCM 13586</strain>
    </source>
</reference>
<evidence type="ECO:0000256" key="1">
    <source>
        <dbReference type="ARBA" id="ARBA00004514"/>
    </source>
</evidence>
<dbReference type="Gene3D" id="1.20.120.340">
    <property type="entry name" value="Flagellar protein FliS"/>
    <property type="match status" value="1"/>
</dbReference>
<dbReference type="NCBIfam" id="TIGR00208">
    <property type="entry name" value="fliS"/>
    <property type="match status" value="1"/>
</dbReference>
<dbReference type="OrthoDB" id="9792010at2"/>
<keyword evidence="8" id="KW-1185">Reference proteome</keyword>
<evidence type="ECO:0000256" key="5">
    <source>
        <dbReference type="ARBA" id="ARBA00023186"/>
    </source>
</evidence>
<keyword evidence="7" id="KW-0966">Cell projection</keyword>
<keyword evidence="3 6" id="KW-0963">Cytoplasm</keyword>
<dbReference type="SUPFAM" id="SSF101116">
    <property type="entry name" value="Flagellar export chaperone FliS"/>
    <property type="match status" value="1"/>
</dbReference>
<comment type="similarity">
    <text evidence="2 6">Belongs to the FliS family.</text>
</comment>
<accession>A0A2T3IV85</accession>
<dbReference type="GO" id="GO:0044780">
    <property type="term" value="P:bacterial-type flagellum assembly"/>
    <property type="evidence" value="ECO:0007669"/>
    <property type="project" value="InterPro"/>
</dbReference>
<dbReference type="GO" id="GO:0071973">
    <property type="term" value="P:bacterial-type flagellum-dependent cell motility"/>
    <property type="evidence" value="ECO:0007669"/>
    <property type="project" value="TreeGrafter"/>
</dbReference>
<gene>
    <name evidence="7" type="primary">fliS</name>
    <name evidence="7" type="ORF">C9I99_19225</name>
</gene>
<dbReference type="GO" id="GO:0005829">
    <property type="term" value="C:cytosol"/>
    <property type="evidence" value="ECO:0007669"/>
    <property type="project" value="UniProtKB-SubCell"/>
</dbReference>
<evidence type="ECO:0000256" key="4">
    <source>
        <dbReference type="ARBA" id="ARBA00022795"/>
    </source>
</evidence>
<evidence type="ECO:0000256" key="2">
    <source>
        <dbReference type="ARBA" id="ARBA00008787"/>
    </source>
</evidence>
<keyword evidence="7" id="KW-0969">Cilium</keyword>
<dbReference type="EMBL" id="PYMH01000010">
    <property type="protein sequence ID" value="PSU32311.1"/>
    <property type="molecule type" value="Genomic_DNA"/>
</dbReference>
<keyword evidence="7" id="KW-0282">Flagellum</keyword>
<keyword evidence="5" id="KW-0143">Chaperone</keyword>
<protein>
    <recommendedName>
        <fullName evidence="6">Flagellar secretion chaperone FliS</fullName>
    </recommendedName>
</protein>
<dbReference type="Pfam" id="PF02561">
    <property type="entry name" value="FliS"/>
    <property type="match status" value="1"/>
</dbReference>
<keyword evidence="4 6" id="KW-1005">Bacterial flagellum biogenesis</keyword>
<dbReference type="InterPro" id="IPR003713">
    <property type="entry name" value="FliS"/>
</dbReference>
<dbReference type="Proteomes" id="UP000241222">
    <property type="component" value="Unassembled WGS sequence"/>
</dbReference>
<evidence type="ECO:0000256" key="6">
    <source>
        <dbReference type="PIRNR" id="PIRNR039090"/>
    </source>
</evidence>
<name>A0A2T3IV85_9GAMM</name>
<evidence type="ECO:0000313" key="8">
    <source>
        <dbReference type="Proteomes" id="UP000241222"/>
    </source>
</evidence>